<dbReference type="FunFam" id="1.10.472.10:FF:000008">
    <property type="entry name" value="Transcription initiation factor IIB"/>
    <property type="match status" value="1"/>
</dbReference>
<keyword evidence="9" id="KW-0804">Transcription</keyword>
<evidence type="ECO:0000256" key="2">
    <source>
        <dbReference type="ARBA" id="ARBA00010857"/>
    </source>
</evidence>
<proteinExistence type="inferred from homology"/>
<dbReference type="CDD" id="cd20551">
    <property type="entry name" value="CYCLIN_TFIIB_rpt1"/>
    <property type="match status" value="1"/>
</dbReference>
<dbReference type="PANTHER" id="PTHR11618:SF13">
    <property type="entry name" value="TRANSCRIPTION INITIATION FACTOR IIB"/>
    <property type="match status" value="1"/>
</dbReference>
<protein>
    <recommendedName>
        <fullName evidence="3">Transcription initiation factor IIB</fullName>
    </recommendedName>
    <alternativeName>
        <fullName evidence="11">General transcription factor TFIIB</fullName>
    </alternativeName>
</protein>
<evidence type="ECO:0000313" key="17">
    <source>
        <dbReference type="EMBL" id="SCU91417.1"/>
    </source>
</evidence>
<dbReference type="GO" id="GO:0016251">
    <property type="term" value="F:RNA polymerase II general transcription initiation factor activity"/>
    <property type="evidence" value="ECO:0007669"/>
    <property type="project" value="TreeGrafter"/>
</dbReference>
<dbReference type="Gene3D" id="1.10.472.10">
    <property type="entry name" value="Cyclin-like"/>
    <property type="match status" value="1"/>
</dbReference>
<name>A0A1G4JLF4_9SACH</name>
<organism evidence="17 18">
    <name type="scientific">Lachancea mirantina</name>
    <dbReference type="NCBI Taxonomy" id="1230905"/>
    <lineage>
        <taxon>Eukaryota</taxon>
        <taxon>Fungi</taxon>
        <taxon>Dikarya</taxon>
        <taxon>Ascomycota</taxon>
        <taxon>Saccharomycotina</taxon>
        <taxon>Saccharomycetes</taxon>
        <taxon>Saccharomycetales</taxon>
        <taxon>Saccharomycetaceae</taxon>
        <taxon>Lachancea</taxon>
    </lineage>
</organism>
<evidence type="ECO:0000256" key="11">
    <source>
        <dbReference type="ARBA" id="ARBA00031706"/>
    </source>
</evidence>
<evidence type="ECO:0000256" key="9">
    <source>
        <dbReference type="ARBA" id="ARBA00023163"/>
    </source>
</evidence>
<dbReference type="InterPro" id="IPR023486">
    <property type="entry name" value="TFIIB_CS"/>
</dbReference>
<dbReference type="OrthoDB" id="25790at2759"/>
<feature type="domain" description="TFIIB-type" evidence="16">
    <location>
        <begin position="23"/>
        <end position="57"/>
    </location>
</feature>
<dbReference type="InterPro" id="IPR013137">
    <property type="entry name" value="Znf_TFIIB"/>
</dbReference>
<keyword evidence="7" id="KW-0862">Zinc</keyword>
<dbReference type="PROSITE" id="PS51134">
    <property type="entry name" value="ZF_TFIIB"/>
    <property type="match status" value="1"/>
</dbReference>
<evidence type="ECO:0000256" key="7">
    <source>
        <dbReference type="ARBA" id="ARBA00022833"/>
    </source>
</evidence>
<keyword evidence="6 14" id="KW-0863">Zinc-finger</keyword>
<comment type="subunit">
    <text evidence="13">Associates with TFIID-IIA (DA complex) to form TFIID-IIA-IIB (DAB-complex) which is then recognized by polymerase II.</text>
</comment>
<dbReference type="STRING" id="1230905.A0A1G4JLF4"/>
<sequence>MSLPPAAAANGAVNARRKGPNLNIVVSCPECKVFPPKVVERFSEGDVVCALCGLVLSDRIVDTRSEWRTFSNDDQNGDDPSRVGEASNPLLDGNHLSTRIGQGQGGDTRLTRDLNRAQSKSIVDKKDNELQAAYAKITMMCDAAELPKIVKDCGKEAYKICYEERALRGKSQESIMASVILVGCRRAGVGRTFREIFSLTNVKKKDIGKTFTIIKNILREKRASGFANIDTANISSSQTSAETFIPRFCSHLGLSVQISNAAEYIAKHCKEINVLAGKSPITIAASAIYMAILLFKVDISATQVSQVLSVTEGTIKGGYKILYEYKDKVVDPQLIRSGKVSFENLPKVSDKNDKGSNDA</sequence>
<keyword evidence="4" id="KW-0479">Metal-binding</keyword>
<evidence type="ECO:0000256" key="8">
    <source>
        <dbReference type="ARBA" id="ARBA00023015"/>
    </source>
</evidence>
<dbReference type="PANTHER" id="PTHR11618">
    <property type="entry name" value="TRANSCRIPTION INITIATION FACTOR IIB-RELATED"/>
    <property type="match status" value="1"/>
</dbReference>
<dbReference type="InterPro" id="IPR000812">
    <property type="entry name" value="TFIIB"/>
</dbReference>
<reference evidence="17 18" key="1">
    <citation type="submission" date="2016-03" db="EMBL/GenBank/DDBJ databases">
        <authorList>
            <person name="Devillers H."/>
        </authorList>
    </citation>
    <scope>NUCLEOTIDE SEQUENCE [LARGE SCALE GENOMIC DNA]</scope>
    <source>
        <strain evidence="17">CBS 11717</strain>
    </source>
</reference>
<dbReference type="Pfam" id="PF00382">
    <property type="entry name" value="TFIIB"/>
    <property type="match status" value="2"/>
</dbReference>
<dbReference type="SMART" id="SM00385">
    <property type="entry name" value="CYCLIN"/>
    <property type="match status" value="2"/>
</dbReference>
<dbReference type="GO" id="GO:0005634">
    <property type="term" value="C:nucleus"/>
    <property type="evidence" value="ECO:0007669"/>
    <property type="project" value="UniProtKB-SubCell"/>
</dbReference>
<comment type="subcellular location">
    <subcellularLocation>
        <location evidence="1">Nucleus</location>
    </subcellularLocation>
</comment>
<dbReference type="GO" id="GO:0017025">
    <property type="term" value="F:TBP-class protein binding"/>
    <property type="evidence" value="ECO:0007669"/>
    <property type="project" value="InterPro"/>
</dbReference>
<dbReference type="InterPro" id="IPR013150">
    <property type="entry name" value="TFIIB_cyclin"/>
</dbReference>
<accession>A0A1G4JLF4</accession>
<keyword evidence="8" id="KW-0805">Transcription regulation</keyword>
<dbReference type="AlphaFoldDB" id="A0A1G4JLF4"/>
<dbReference type="PRINTS" id="PR00685">
    <property type="entry name" value="TIFACTORIIB"/>
</dbReference>
<dbReference type="Proteomes" id="UP000191024">
    <property type="component" value="Chromosome E"/>
</dbReference>
<dbReference type="GO" id="GO:0008270">
    <property type="term" value="F:zinc ion binding"/>
    <property type="evidence" value="ECO:0007669"/>
    <property type="project" value="UniProtKB-KW"/>
</dbReference>
<evidence type="ECO:0000256" key="6">
    <source>
        <dbReference type="ARBA" id="ARBA00022771"/>
    </source>
</evidence>
<evidence type="ECO:0000256" key="14">
    <source>
        <dbReference type="PROSITE-ProRule" id="PRU00469"/>
    </source>
</evidence>
<dbReference type="InterPro" id="IPR036915">
    <property type="entry name" value="Cyclin-like_sf"/>
</dbReference>
<dbReference type="GO" id="GO:0051123">
    <property type="term" value="P:RNA polymerase II preinitiation complex assembly"/>
    <property type="evidence" value="ECO:0007669"/>
    <property type="project" value="UniProtKB-ARBA"/>
</dbReference>
<dbReference type="PROSITE" id="PS00782">
    <property type="entry name" value="TFIIB"/>
    <property type="match status" value="1"/>
</dbReference>
<evidence type="ECO:0000256" key="4">
    <source>
        <dbReference type="ARBA" id="ARBA00022723"/>
    </source>
</evidence>
<dbReference type="FunFam" id="1.10.472.170:FF:000001">
    <property type="entry name" value="Transcription initiation factor IIB"/>
    <property type="match status" value="1"/>
</dbReference>
<evidence type="ECO:0000256" key="1">
    <source>
        <dbReference type="ARBA" id="ARBA00004123"/>
    </source>
</evidence>
<dbReference type="SUPFAM" id="SSF57783">
    <property type="entry name" value="Zinc beta-ribbon"/>
    <property type="match status" value="1"/>
</dbReference>
<gene>
    <name evidence="17" type="ORF">LAMI_0E05820G</name>
</gene>
<evidence type="ECO:0000256" key="5">
    <source>
        <dbReference type="ARBA" id="ARBA00022737"/>
    </source>
</evidence>
<comment type="similarity">
    <text evidence="2">Belongs to the TFIIB family.</text>
</comment>
<comment type="function">
    <text evidence="12">General factor that plays a major role in the activation of eukaryotic genes transcribed by RNA polymerase II.</text>
</comment>
<keyword evidence="18" id="KW-1185">Reference proteome</keyword>
<evidence type="ECO:0000313" key="18">
    <source>
        <dbReference type="Proteomes" id="UP000191024"/>
    </source>
</evidence>
<keyword evidence="5" id="KW-0677">Repeat</keyword>
<dbReference type="EMBL" id="LT598465">
    <property type="protein sequence ID" value="SCU91417.1"/>
    <property type="molecule type" value="Genomic_DNA"/>
</dbReference>
<evidence type="ECO:0000259" key="16">
    <source>
        <dbReference type="PROSITE" id="PS51134"/>
    </source>
</evidence>
<evidence type="ECO:0000256" key="13">
    <source>
        <dbReference type="ARBA" id="ARBA00066213"/>
    </source>
</evidence>
<evidence type="ECO:0000256" key="15">
    <source>
        <dbReference type="SAM" id="MobiDB-lite"/>
    </source>
</evidence>
<feature type="region of interest" description="Disordered" evidence="15">
    <location>
        <begin position="69"/>
        <end position="94"/>
    </location>
</feature>
<dbReference type="Gene3D" id="1.10.472.170">
    <property type="match status" value="1"/>
</dbReference>
<dbReference type="GO" id="GO:0097550">
    <property type="term" value="C:transcription preinitiation complex"/>
    <property type="evidence" value="ECO:0007669"/>
    <property type="project" value="TreeGrafter"/>
</dbReference>
<dbReference type="InterPro" id="IPR013763">
    <property type="entry name" value="Cyclin-like_dom"/>
</dbReference>
<evidence type="ECO:0000256" key="10">
    <source>
        <dbReference type="ARBA" id="ARBA00023242"/>
    </source>
</evidence>
<evidence type="ECO:0000256" key="12">
    <source>
        <dbReference type="ARBA" id="ARBA00056616"/>
    </source>
</evidence>
<evidence type="ECO:0000256" key="3">
    <source>
        <dbReference type="ARBA" id="ARBA00013932"/>
    </source>
</evidence>
<dbReference type="SUPFAM" id="SSF47954">
    <property type="entry name" value="Cyclin-like"/>
    <property type="match status" value="2"/>
</dbReference>
<keyword evidence="10" id="KW-0539">Nucleus</keyword>
<dbReference type="Pfam" id="PF08271">
    <property type="entry name" value="Zn_Ribbon_TF"/>
    <property type="match status" value="1"/>
</dbReference>